<dbReference type="RefSeq" id="WP_311036346.1">
    <property type="nucleotide sequence ID" value="NZ_CP117522.1"/>
</dbReference>
<feature type="chain" id="PRO_5046330824" evidence="1">
    <location>
        <begin position="35"/>
        <end position="114"/>
    </location>
</feature>
<dbReference type="Proteomes" id="UP001305606">
    <property type="component" value="Chromosome"/>
</dbReference>
<reference evidence="2 3" key="1">
    <citation type="submission" date="2023-02" db="EMBL/GenBank/DDBJ databases">
        <title>Streptomyces sp. SCA4-21 with antifungal activity against Fusarium oxysporum f. sp. cubense, Streptomyces sp. SCA2-17 with antifungal activity against Fusarium oxysporum f. sp. cubense.</title>
        <authorList>
            <person name="Qi D."/>
        </authorList>
    </citation>
    <scope>NUCLEOTIDE SEQUENCE [LARGE SCALE GENOMIC DNA]</scope>
    <source>
        <strain evidence="2 3">SCA4-21</strain>
    </source>
</reference>
<accession>A0ABY9UXQ3</accession>
<gene>
    <name evidence="2" type="ORF">PS467_19345</name>
</gene>
<proteinExistence type="predicted"/>
<keyword evidence="1" id="KW-0732">Signal</keyword>
<dbReference type="EMBL" id="CP117522">
    <property type="protein sequence ID" value="WNE97332.1"/>
    <property type="molecule type" value="Genomic_DNA"/>
</dbReference>
<dbReference type="Gene3D" id="2.60.40.20">
    <property type="entry name" value="Alpha-amylase inhibitor"/>
    <property type="match status" value="1"/>
</dbReference>
<evidence type="ECO:0000313" key="3">
    <source>
        <dbReference type="Proteomes" id="UP001305606"/>
    </source>
</evidence>
<keyword evidence="3" id="KW-1185">Reference proteome</keyword>
<protein>
    <submittedName>
        <fullName evidence="2">Uncharacterized protein</fullName>
    </submittedName>
</protein>
<feature type="signal peptide" evidence="1">
    <location>
        <begin position="1"/>
        <end position="34"/>
    </location>
</feature>
<sequence>MKNTGTALRTAALSVAAATSALGLALAAQSPAAAADDTVPSCVKTATTHDLFGYFGAFITNDCTTEQRVLPVFKIVWSTGPQPQCHVLQPGEKATQWVKPTGIIGQDLVGLVRC</sequence>
<evidence type="ECO:0000256" key="1">
    <source>
        <dbReference type="SAM" id="SignalP"/>
    </source>
</evidence>
<evidence type="ECO:0000313" key="2">
    <source>
        <dbReference type="EMBL" id="WNE97332.1"/>
    </source>
</evidence>
<name>A0ABY9UXQ3_9ACTN</name>
<dbReference type="InterPro" id="IPR036379">
    <property type="entry name" value="A-amylase_inhib_sf"/>
</dbReference>
<organism evidence="2 3">
    <name type="scientific">Streptomyces luomodiensis</name>
    <dbReference type="NCBI Taxonomy" id="3026192"/>
    <lineage>
        <taxon>Bacteria</taxon>
        <taxon>Bacillati</taxon>
        <taxon>Actinomycetota</taxon>
        <taxon>Actinomycetes</taxon>
        <taxon>Kitasatosporales</taxon>
        <taxon>Streptomycetaceae</taxon>
        <taxon>Streptomyces</taxon>
    </lineage>
</organism>